<evidence type="ECO:0000313" key="7">
    <source>
        <dbReference type="Proteomes" id="UP000006810"/>
    </source>
</evidence>
<dbReference type="eggNOG" id="ENOG5030R3U">
    <property type="taxonomic scope" value="Bacteria"/>
</dbReference>
<evidence type="ECO:0000313" key="6">
    <source>
        <dbReference type="EMBL" id="BAH69736.1"/>
    </source>
</evidence>
<dbReference type="PATRIC" id="fig|496833.3.peg.898"/>
<dbReference type="PANTHER" id="PTHR16201">
    <property type="entry name" value="SEVEN TRANSMEMBRANE PROTEIN 1-RELATED"/>
    <property type="match status" value="1"/>
</dbReference>
<organism evidence="6 7">
    <name type="scientific">Mycoplasmopsis fermentans (strain ATCC 19989 / NBRC 14854 / NCTC 10117 / PG18)</name>
    <name type="common">Mycoplasma fermentans</name>
    <dbReference type="NCBI Taxonomy" id="496833"/>
    <lineage>
        <taxon>Bacteria</taxon>
        <taxon>Bacillati</taxon>
        <taxon>Mycoplasmatota</taxon>
        <taxon>Mycoplasmoidales</taxon>
        <taxon>Metamycoplasmataceae</taxon>
        <taxon>Mycoplasmopsis</taxon>
    </lineage>
</organism>
<gene>
    <name evidence="6" type="ordered locus">MBIO_0471</name>
</gene>
<dbReference type="InterPro" id="IPR006603">
    <property type="entry name" value="PQ-loop_rpt"/>
</dbReference>
<feature type="transmembrane region" description="Helical" evidence="5">
    <location>
        <begin position="21"/>
        <end position="42"/>
    </location>
</feature>
<dbReference type="AlphaFoldDB" id="C4XF14"/>
<evidence type="ECO:0000256" key="1">
    <source>
        <dbReference type="ARBA" id="ARBA00004141"/>
    </source>
</evidence>
<protein>
    <recommendedName>
        <fullName evidence="8">PQ loop repeat</fullName>
    </recommendedName>
</protein>
<evidence type="ECO:0000256" key="4">
    <source>
        <dbReference type="ARBA" id="ARBA00023136"/>
    </source>
</evidence>
<evidence type="ECO:0000256" key="2">
    <source>
        <dbReference type="ARBA" id="ARBA00022692"/>
    </source>
</evidence>
<proteinExistence type="predicted"/>
<dbReference type="GO" id="GO:0016020">
    <property type="term" value="C:membrane"/>
    <property type="evidence" value="ECO:0007669"/>
    <property type="project" value="UniProtKB-SubCell"/>
</dbReference>
<feature type="transmembrane region" description="Helical" evidence="5">
    <location>
        <begin position="54"/>
        <end position="75"/>
    </location>
</feature>
<evidence type="ECO:0000256" key="3">
    <source>
        <dbReference type="ARBA" id="ARBA00022989"/>
    </source>
</evidence>
<evidence type="ECO:0008006" key="8">
    <source>
        <dbReference type="Google" id="ProtNLM"/>
    </source>
</evidence>
<keyword evidence="4 5" id="KW-0472">Membrane</keyword>
<keyword evidence="2 5" id="KW-0812">Transmembrane</keyword>
<dbReference type="Gene3D" id="1.20.1280.290">
    <property type="match status" value="2"/>
</dbReference>
<reference evidence="6 7" key="1">
    <citation type="journal article" date="2009" name="Curr. Microbiol.">
        <title>Molecular cloning and expression of a novel cholinephosphotransferase involved in glycoglycerophospholipid biosynthesis of Mycoplasma fermentans.</title>
        <authorList>
            <person name="Ishida N."/>
            <person name="Irikura D."/>
            <person name="Matsuda K."/>
            <person name="Sato S."/>
            <person name="Asano K."/>
        </authorList>
    </citation>
    <scope>NUCLEOTIDE SEQUENCE [LARGE SCALE GENOMIC DNA]</scope>
    <source>
        <strain evidence="7">ATCC 19989 / NBRC 14854 / NCTC 10117 / PG18</strain>
    </source>
</reference>
<feature type="transmembrane region" description="Helical" evidence="5">
    <location>
        <begin position="193"/>
        <end position="213"/>
    </location>
</feature>
<feature type="transmembrane region" description="Helical" evidence="5">
    <location>
        <begin position="156"/>
        <end position="181"/>
    </location>
</feature>
<sequence length="262" mass="29347">MLSTLLIYILFNLWRDKNMEIAQYVFGTLASLLMVSICIPQIIQTLKTKSVGNVAYSTFIIYFFGGFIFVLTMLLKDGVGTYGLSDPLVNIIGNVTFAILMAFTITLFFIYDKKTNKVFKIGIGSLLWILALSGLVFFIVVYANKNARTNLGPDNGWMIAMSVIATCCCALPFTIQIVKTIKSKSADGLSLPMLYLGIVLNALLCIYLGLVVPFNTATWYVYVIFQLVAIAVYVVQTYLYYHFKNKAKNVQSEQEVQIETNN</sequence>
<name>C4XF14_MYCFP</name>
<dbReference type="Proteomes" id="UP000006810">
    <property type="component" value="Chromosome"/>
</dbReference>
<dbReference type="EMBL" id="AP009608">
    <property type="protein sequence ID" value="BAH69736.1"/>
    <property type="molecule type" value="Genomic_DNA"/>
</dbReference>
<dbReference type="HOGENOM" id="CLU_1137051_0_0_14"/>
<feature type="transmembrane region" description="Helical" evidence="5">
    <location>
        <begin position="123"/>
        <end position="144"/>
    </location>
</feature>
<keyword evidence="3 5" id="KW-1133">Transmembrane helix</keyword>
<dbReference type="InterPro" id="IPR051415">
    <property type="entry name" value="LAAT-1"/>
</dbReference>
<evidence type="ECO:0000256" key="5">
    <source>
        <dbReference type="SAM" id="Phobius"/>
    </source>
</evidence>
<accession>C4XF14</accession>
<feature type="transmembrane region" description="Helical" evidence="5">
    <location>
        <begin position="87"/>
        <end position="111"/>
    </location>
</feature>
<dbReference type="KEGG" id="mfp:MBIO_0471"/>
<keyword evidence="7" id="KW-1185">Reference proteome</keyword>
<comment type="subcellular location">
    <subcellularLocation>
        <location evidence="1">Membrane</location>
        <topology evidence="1">Multi-pass membrane protein</topology>
    </subcellularLocation>
</comment>
<feature type="transmembrane region" description="Helical" evidence="5">
    <location>
        <begin position="219"/>
        <end position="241"/>
    </location>
</feature>
<dbReference type="Pfam" id="PF04193">
    <property type="entry name" value="PQ-loop"/>
    <property type="match status" value="2"/>
</dbReference>